<keyword evidence="10" id="KW-0472">Membrane</keyword>
<evidence type="ECO:0000259" key="12">
    <source>
        <dbReference type="Pfam" id="PF00912"/>
    </source>
</evidence>
<reference evidence="13" key="1">
    <citation type="submission" date="2022-03" db="EMBL/GenBank/DDBJ databases">
        <authorList>
            <person name="Hettiarachchi G."/>
        </authorList>
    </citation>
    <scope>NUCLEOTIDE SEQUENCE</scope>
    <source>
        <strain evidence="13">LMG 32447</strain>
    </source>
</reference>
<dbReference type="Gene3D" id="1.10.3810.10">
    <property type="entry name" value="Biosynthetic peptidoglycan transglycosylase-like"/>
    <property type="match status" value="1"/>
</dbReference>
<keyword evidence="3" id="KW-0328">Glycosyltransferase</keyword>
<evidence type="ECO:0000256" key="2">
    <source>
        <dbReference type="ARBA" id="ARBA00022670"/>
    </source>
</evidence>
<comment type="catalytic activity">
    <reaction evidence="7">
        <text>Preferential cleavage: (Ac)2-L-Lys-D-Ala-|-D-Ala. Also transpeptidation of peptidyl-alanyl moieties that are N-acyl substituents of D-alanine.</text>
        <dbReference type="EC" id="3.4.16.4"/>
    </reaction>
</comment>
<accession>A0ABN8H6U0</accession>
<dbReference type="Pfam" id="PF00912">
    <property type="entry name" value="Transgly"/>
    <property type="match status" value="1"/>
</dbReference>
<keyword evidence="4" id="KW-0808">Transferase</keyword>
<feature type="region of interest" description="Disordered" evidence="9">
    <location>
        <begin position="1"/>
        <end position="27"/>
    </location>
</feature>
<comment type="catalytic activity">
    <reaction evidence="8">
        <text>[GlcNAc-(1-&gt;4)-Mur2Ac(oyl-L-Ala-gamma-D-Glu-L-Lys-D-Ala-D-Ala)](n)-di-trans,octa-cis-undecaprenyl diphosphate + beta-D-GlcNAc-(1-&gt;4)-Mur2Ac(oyl-L-Ala-gamma-D-Glu-L-Lys-D-Ala-D-Ala)-di-trans,octa-cis-undecaprenyl diphosphate = [GlcNAc-(1-&gt;4)-Mur2Ac(oyl-L-Ala-gamma-D-Glu-L-Lys-D-Ala-D-Ala)](n+1)-di-trans,octa-cis-undecaprenyl diphosphate + di-trans,octa-cis-undecaprenyl diphosphate + H(+)</text>
        <dbReference type="Rhea" id="RHEA:23708"/>
        <dbReference type="Rhea" id="RHEA-COMP:9602"/>
        <dbReference type="Rhea" id="RHEA-COMP:9603"/>
        <dbReference type="ChEBI" id="CHEBI:15378"/>
        <dbReference type="ChEBI" id="CHEBI:58405"/>
        <dbReference type="ChEBI" id="CHEBI:60033"/>
        <dbReference type="ChEBI" id="CHEBI:78435"/>
        <dbReference type="EC" id="2.4.99.28"/>
    </reaction>
</comment>
<keyword evidence="6" id="KW-0511">Multifunctional enzyme</keyword>
<evidence type="ECO:0000256" key="1">
    <source>
        <dbReference type="ARBA" id="ARBA00022645"/>
    </source>
</evidence>
<feature type="transmembrane region" description="Helical" evidence="10">
    <location>
        <begin position="36"/>
        <end position="60"/>
    </location>
</feature>
<evidence type="ECO:0000256" key="3">
    <source>
        <dbReference type="ARBA" id="ARBA00022676"/>
    </source>
</evidence>
<evidence type="ECO:0000256" key="8">
    <source>
        <dbReference type="ARBA" id="ARBA00049902"/>
    </source>
</evidence>
<dbReference type="Pfam" id="PF00905">
    <property type="entry name" value="Transpeptidase"/>
    <property type="match status" value="1"/>
</dbReference>
<dbReference type="InterPro" id="IPR012338">
    <property type="entry name" value="Beta-lactam/transpept-like"/>
</dbReference>
<organism evidence="13 14">
    <name type="scientific">Convivina praedatoris</name>
    <dbReference type="NCBI Taxonomy" id="2880963"/>
    <lineage>
        <taxon>Bacteria</taxon>
        <taxon>Bacillati</taxon>
        <taxon>Bacillota</taxon>
        <taxon>Bacilli</taxon>
        <taxon>Lactobacillales</taxon>
        <taxon>Lactobacillaceae</taxon>
        <taxon>Convivina</taxon>
    </lineage>
</organism>
<dbReference type="InterPro" id="IPR050396">
    <property type="entry name" value="Glycosyltr_51/Transpeptidase"/>
</dbReference>
<evidence type="ECO:0000256" key="5">
    <source>
        <dbReference type="ARBA" id="ARBA00022801"/>
    </source>
</evidence>
<evidence type="ECO:0000256" key="6">
    <source>
        <dbReference type="ARBA" id="ARBA00023268"/>
    </source>
</evidence>
<gene>
    <name evidence="13" type="primary">ponA</name>
    <name evidence="13" type="ORF">LMG032447_00058</name>
</gene>
<evidence type="ECO:0000256" key="9">
    <source>
        <dbReference type="SAM" id="MobiDB-lite"/>
    </source>
</evidence>
<evidence type="ECO:0000259" key="11">
    <source>
        <dbReference type="Pfam" id="PF00905"/>
    </source>
</evidence>
<keyword evidence="10" id="KW-1133">Transmembrane helix</keyword>
<dbReference type="RefSeq" id="WP_371831383.1">
    <property type="nucleotide sequence ID" value="NZ_CAKOET010000001.1"/>
</dbReference>
<feature type="compositionally biased region" description="Low complexity" evidence="9">
    <location>
        <begin position="699"/>
        <end position="722"/>
    </location>
</feature>
<feature type="compositionally biased region" description="Low complexity" evidence="9">
    <location>
        <begin position="744"/>
        <end position="767"/>
    </location>
</feature>
<name>A0ABN8H6U0_9LACO</name>
<proteinExistence type="predicted"/>
<dbReference type="InterPro" id="IPR023346">
    <property type="entry name" value="Lysozyme-like_dom_sf"/>
</dbReference>
<keyword evidence="5" id="KW-0378">Hydrolase</keyword>
<keyword evidence="14" id="KW-1185">Reference proteome</keyword>
<keyword evidence="10" id="KW-0812">Transmembrane</keyword>
<dbReference type="InterPro" id="IPR001460">
    <property type="entry name" value="PCN-bd_Tpept"/>
</dbReference>
<evidence type="ECO:0000256" key="10">
    <source>
        <dbReference type="SAM" id="Phobius"/>
    </source>
</evidence>
<dbReference type="SUPFAM" id="SSF56601">
    <property type="entry name" value="beta-lactamase/transpeptidase-like"/>
    <property type="match status" value="1"/>
</dbReference>
<comment type="caution">
    <text evidence="13">The sequence shown here is derived from an EMBL/GenBank/DDBJ whole genome shotgun (WGS) entry which is preliminary data.</text>
</comment>
<evidence type="ECO:0000256" key="4">
    <source>
        <dbReference type="ARBA" id="ARBA00022679"/>
    </source>
</evidence>
<feature type="domain" description="Glycosyl transferase family 51" evidence="12">
    <location>
        <begin position="90"/>
        <end position="262"/>
    </location>
</feature>
<dbReference type="Gene3D" id="3.40.710.10">
    <property type="entry name" value="DD-peptidase/beta-lactamase superfamily"/>
    <property type="match status" value="1"/>
</dbReference>
<dbReference type="PANTHER" id="PTHR32282">
    <property type="entry name" value="BINDING PROTEIN TRANSPEPTIDASE, PUTATIVE-RELATED"/>
    <property type="match status" value="1"/>
</dbReference>
<evidence type="ECO:0000313" key="13">
    <source>
        <dbReference type="EMBL" id="CAH1850073.1"/>
    </source>
</evidence>
<feature type="region of interest" description="Disordered" evidence="9">
    <location>
        <begin position="686"/>
        <end position="773"/>
    </location>
</feature>
<dbReference type="EMBL" id="CAKOEU010000001">
    <property type="protein sequence ID" value="CAH1850073.1"/>
    <property type="molecule type" value="Genomic_DNA"/>
</dbReference>
<dbReference type="SUPFAM" id="SSF53955">
    <property type="entry name" value="Lysozyme-like"/>
    <property type="match status" value="1"/>
</dbReference>
<dbReference type="InterPro" id="IPR036950">
    <property type="entry name" value="PBP_transglycosylase"/>
</dbReference>
<sequence>MSKDNQAQPSTPEASSQSESSASQKRTKPRGPVMRFFRWLGLIMLALVLCATALFSYYLITAPKITESSLSAENATRIYDKDDNIVWSTATKNREYASQDDIPDGLKQAIVSIEDRRFYKHHGVDPIRVGGALASNLAGSSLGMQGGSTLTQQLVKLSVFSTSSADQTLKRKTQEIYLATQVEKNYTKDQILDFYINKVYMGHGIYGMKTAADYYYGKSLKELSTAQLALLAGIPQSPTNYDPYASDTDITTKRRNLVLQAMVKYGALSQDDANQAMNVSVNDGLQDISQKAQDTDDKRKLVDGYVSSTISEAKEMGYDTTQGGLKIHTDMDYKLQKKLYEQANDSSAIDYGSKDLQLGATMTNPDNGRVIAQIGGRNLKTTFGINRATQTMRSGGSSVKPLVDYGPAIEYLNWPTYRTVEDKKYKYPGTDISVNDWDNNFMGNMTMRSALALSRNIPAIKTLDNVGAKRSSKFLTGLGITTANLPEGSAALGIPISSEQEAGAFGAIANGGTYYKPSYIKDVITSDGTTHKNKVNGKQAMKESTAFMLTDMMKGVISYVGTASEAMIPGLHQAGKSGLVAYDERAGMPDQAISDAWFTGYTRSYVLSVWMGYDQPNQTGHYIPWDKQDLPSKYYKEVMSYAMRYRNNTDWHAPSTVTKTVRNNIAEYEVKGANWSNGGLPSVASMNGTGDFDSDDSSDSSSYSTGSSYSTSSYSTSSYASSQYQRREAEEEQPATTNNGGDVASSSSSASSTPASSSSSSQASSSSGESKKT</sequence>
<feature type="domain" description="Penicillin-binding protein transpeptidase" evidence="11">
    <location>
        <begin position="359"/>
        <end position="616"/>
    </location>
</feature>
<dbReference type="InterPro" id="IPR001264">
    <property type="entry name" value="Glyco_trans_51"/>
</dbReference>
<feature type="compositionally biased region" description="Low complexity" evidence="9">
    <location>
        <begin position="1"/>
        <end position="24"/>
    </location>
</feature>
<evidence type="ECO:0000256" key="7">
    <source>
        <dbReference type="ARBA" id="ARBA00034000"/>
    </source>
</evidence>
<keyword evidence="2" id="KW-0645">Protease</keyword>
<dbReference type="Proteomes" id="UP000838102">
    <property type="component" value="Unassembled WGS sequence"/>
</dbReference>
<dbReference type="PANTHER" id="PTHR32282:SF29">
    <property type="entry name" value="PENICILLIN-BINDING PROTEIN 1A"/>
    <property type="match status" value="1"/>
</dbReference>
<keyword evidence="1" id="KW-0121">Carboxypeptidase</keyword>
<evidence type="ECO:0000313" key="14">
    <source>
        <dbReference type="Proteomes" id="UP000838102"/>
    </source>
</evidence>
<protein>
    <submittedName>
        <fullName evidence="13">Penicillin-binding protein 1A</fullName>
    </submittedName>
</protein>